<keyword evidence="3" id="KW-1185">Reference proteome</keyword>
<dbReference type="AlphaFoldDB" id="A0A7X4LLH8"/>
<proteinExistence type="predicted"/>
<dbReference type="Proteomes" id="UP000462621">
    <property type="component" value="Unassembled WGS sequence"/>
</dbReference>
<sequence>MSFTLSHRIVVILCTLFALATGGQSIAAVLGTYDTATHSAMAFSSHNTILMSKPASAMHSPRMKMATASHHDACANQCAEQHKAMSDHCDHSMSQQCGSSSCGHVVGALFVHTFSVIERLTTHVASLTVHKAQQGYPSSLYRPPIV</sequence>
<keyword evidence="1" id="KW-0732">Signal</keyword>
<dbReference type="EMBL" id="WEKT01000024">
    <property type="protein sequence ID" value="MZI94168.1"/>
    <property type="molecule type" value="Genomic_DNA"/>
</dbReference>
<evidence type="ECO:0000313" key="3">
    <source>
        <dbReference type="Proteomes" id="UP000462621"/>
    </source>
</evidence>
<name>A0A7X4LLH8_9VIBR</name>
<dbReference type="RefSeq" id="WP_161156313.1">
    <property type="nucleotide sequence ID" value="NZ_WEKT01000024.1"/>
</dbReference>
<gene>
    <name evidence="2" type="ORF">F9817_13290</name>
</gene>
<feature type="signal peptide" evidence="1">
    <location>
        <begin position="1"/>
        <end position="20"/>
    </location>
</feature>
<feature type="chain" id="PRO_5030920632" evidence="1">
    <location>
        <begin position="21"/>
        <end position="146"/>
    </location>
</feature>
<evidence type="ECO:0000256" key="1">
    <source>
        <dbReference type="SAM" id="SignalP"/>
    </source>
</evidence>
<protein>
    <submittedName>
        <fullName evidence="2">Uncharacterized protein</fullName>
    </submittedName>
</protein>
<organism evidence="2 3">
    <name type="scientific">Vibrio eleionomae</name>
    <dbReference type="NCBI Taxonomy" id="2653505"/>
    <lineage>
        <taxon>Bacteria</taxon>
        <taxon>Pseudomonadati</taxon>
        <taxon>Pseudomonadota</taxon>
        <taxon>Gammaproteobacteria</taxon>
        <taxon>Vibrionales</taxon>
        <taxon>Vibrionaceae</taxon>
        <taxon>Vibrio</taxon>
    </lineage>
</organism>
<reference evidence="2 3" key="1">
    <citation type="submission" date="2019-10" db="EMBL/GenBank/DDBJ databases">
        <title>Vibrio sp. nov. isolated from a shrimp pond.</title>
        <authorList>
            <person name="Gomez-Gil B."/>
            <person name="Enciso-Ibarra J."/>
            <person name="Enciso-Ibarra K."/>
            <person name="Bolan-Mejia C."/>
        </authorList>
    </citation>
    <scope>NUCLEOTIDE SEQUENCE [LARGE SCALE GENOMIC DNA]</scope>
    <source>
        <strain evidence="2 3">CAIM 722</strain>
    </source>
</reference>
<comment type="caution">
    <text evidence="2">The sequence shown here is derived from an EMBL/GenBank/DDBJ whole genome shotgun (WGS) entry which is preliminary data.</text>
</comment>
<accession>A0A7X4LLH8</accession>
<evidence type="ECO:0000313" key="2">
    <source>
        <dbReference type="EMBL" id="MZI94168.1"/>
    </source>
</evidence>